<proteinExistence type="predicted"/>
<dbReference type="EMBL" id="BA000036">
    <property type="protein sequence ID" value="BAB99247.1"/>
    <property type="molecule type" value="Genomic_DNA"/>
</dbReference>
<dbReference type="Proteomes" id="UP000000582">
    <property type="component" value="Chromosome"/>
</dbReference>
<protein>
    <submittedName>
        <fullName evidence="1">Uncharacterized protein</fullName>
    </submittedName>
</protein>
<sequence length="49" mass="4934">MVMMLSAVLEGLLSASAISQVLGFGDLLDLGGLISTELGVEGYGEAFSA</sequence>
<reference evidence="2" key="1">
    <citation type="journal article" date="2003" name="Appl. Microbiol. Biotechnol.">
        <title>The Corynebacterium glutamicum genome: features and impacts on biotechnological processes.</title>
        <authorList>
            <person name="Ikeda M."/>
            <person name="Nakagawa S."/>
        </authorList>
    </citation>
    <scope>NUCLEOTIDE SEQUENCE [LARGE SCALE GENOMIC DNA]</scope>
    <source>
        <strain evidence="2">ATCC 13032 / DSM 20300 / BCRC 11384 / JCM 1318 / LMG 3730 / NCIMB 10025</strain>
    </source>
</reference>
<keyword evidence="2" id="KW-1185">Reference proteome</keyword>
<dbReference type="BioCyc" id="CORYNE:G18NG-11446-MONOMER"/>
<evidence type="ECO:0000313" key="1">
    <source>
        <dbReference type="EMBL" id="BAB99247.1"/>
    </source>
</evidence>
<gene>
    <name evidence="1" type="ordered locus">Cgl1854</name>
</gene>
<dbReference type="HOGENOM" id="CLU_3134613_0_0_11"/>
<name>Q8NPF9_CORGL</name>
<accession>Q8NPF9</accession>
<organism evidence="1 2">
    <name type="scientific">Corynebacterium glutamicum (strain ATCC 13032 / DSM 20300 / JCM 1318 / BCRC 11384 / CCUG 27702 / LMG 3730 / NBRC 12168 / NCIMB 10025 / NRRL B-2784 / 534)</name>
    <dbReference type="NCBI Taxonomy" id="196627"/>
    <lineage>
        <taxon>Bacteria</taxon>
        <taxon>Bacillati</taxon>
        <taxon>Actinomycetota</taxon>
        <taxon>Actinomycetes</taxon>
        <taxon>Mycobacteriales</taxon>
        <taxon>Corynebacteriaceae</taxon>
        <taxon>Corynebacterium</taxon>
    </lineage>
</organism>
<dbReference type="AlphaFoldDB" id="Q8NPF9"/>
<evidence type="ECO:0000313" key="2">
    <source>
        <dbReference type="Proteomes" id="UP000000582"/>
    </source>
</evidence>
<dbReference type="KEGG" id="cgl:Cgl1854"/>